<feature type="region of interest" description="Disordered" evidence="1">
    <location>
        <begin position="1"/>
        <end position="88"/>
    </location>
</feature>
<protein>
    <recommendedName>
        <fullName evidence="2">Kazal-like domain-containing protein</fullName>
    </recommendedName>
</protein>
<dbReference type="SMART" id="SM00280">
    <property type="entry name" value="KAZAL"/>
    <property type="match status" value="1"/>
</dbReference>
<feature type="compositionally biased region" description="Low complexity" evidence="1">
    <location>
        <begin position="64"/>
        <end position="75"/>
    </location>
</feature>
<comment type="caution">
    <text evidence="3">The sequence shown here is derived from an EMBL/GenBank/DDBJ whole genome shotgun (WGS) entry which is preliminary data.</text>
</comment>
<evidence type="ECO:0000313" key="3">
    <source>
        <dbReference type="EMBL" id="EJK54637.1"/>
    </source>
</evidence>
<feature type="non-terminal residue" evidence="3">
    <location>
        <position position="1"/>
    </location>
</feature>
<keyword evidence="4" id="KW-1185">Reference proteome</keyword>
<evidence type="ECO:0000256" key="1">
    <source>
        <dbReference type="SAM" id="MobiDB-lite"/>
    </source>
</evidence>
<name>K0S719_THAOC</name>
<reference evidence="3 4" key="1">
    <citation type="journal article" date="2012" name="Genome Biol.">
        <title>Genome and low-iron response of an oceanic diatom adapted to chronic iron limitation.</title>
        <authorList>
            <person name="Lommer M."/>
            <person name="Specht M."/>
            <person name="Roy A.S."/>
            <person name="Kraemer L."/>
            <person name="Andreson R."/>
            <person name="Gutowska M.A."/>
            <person name="Wolf J."/>
            <person name="Bergner S.V."/>
            <person name="Schilhabel M.B."/>
            <person name="Klostermeier U.C."/>
            <person name="Beiko R.G."/>
            <person name="Rosenstiel P."/>
            <person name="Hippler M."/>
            <person name="Laroche J."/>
        </authorList>
    </citation>
    <scope>NUCLEOTIDE SEQUENCE [LARGE SCALE GENOMIC DNA]</scope>
    <source>
        <strain evidence="3 4">CCMP1005</strain>
    </source>
</reference>
<sequence length="175" mass="17667">ITDSPTTAAPISDSPTAAAAVTPATDEPSSQAPKPLDVTELMTTSPSGSPTLRPVATTVGQPGSSQADSSQEPSSHPAAGEVPAGPNVPVQSVNCPTIMDQVCGADGGTYWNDCHATQSGVEVAYGGRCGEEQVPGLNFVDMQPEDEPSRRSSAVAKMGIIGMTLTCGILLATSL</sequence>
<organism evidence="3 4">
    <name type="scientific">Thalassiosira oceanica</name>
    <name type="common">Marine diatom</name>
    <dbReference type="NCBI Taxonomy" id="159749"/>
    <lineage>
        <taxon>Eukaryota</taxon>
        <taxon>Sar</taxon>
        <taxon>Stramenopiles</taxon>
        <taxon>Ochrophyta</taxon>
        <taxon>Bacillariophyta</taxon>
        <taxon>Coscinodiscophyceae</taxon>
        <taxon>Thalassiosirophycidae</taxon>
        <taxon>Thalassiosirales</taxon>
        <taxon>Thalassiosiraceae</taxon>
        <taxon>Thalassiosira</taxon>
    </lineage>
</organism>
<dbReference type="CDD" id="cd00104">
    <property type="entry name" value="KAZAL_FS"/>
    <property type="match status" value="1"/>
</dbReference>
<dbReference type="InterPro" id="IPR036058">
    <property type="entry name" value="Kazal_dom_sf"/>
</dbReference>
<dbReference type="PROSITE" id="PS51465">
    <property type="entry name" value="KAZAL_2"/>
    <property type="match status" value="1"/>
</dbReference>
<accession>K0S719</accession>
<dbReference type="InterPro" id="IPR002350">
    <property type="entry name" value="Kazal_dom"/>
</dbReference>
<gene>
    <name evidence="3" type="ORF">THAOC_25716</name>
</gene>
<feature type="compositionally biased region" description="Low complexity" evidence="1">
    <location>
        <begin position="15"/>
        <end position="25"/>
    </location>
</feature>
<evidence type="ECO:0000313" key="4">
    <source>
        <dbReference type="Proteomes" id="UP000266841"/>
    </source>
</evidence>
<feature type="compositionally biased region" description="Polar residues" evidence="1">
    <location>
        <begin position="41"/>
        <end position="50"/>
    </location>
</feature>
<dbReference type="EMBL" id="AGNL01035521">
    <property type="protein sequence ID" value="EJK54637.1"/>
    <property type="molecule type" value="Genomic_DNA"/>
</dbReference>
<dbReference type="Pfam" id="PF00050">
    <property type="entry name" value="Kazal_1"/>
    <property type="match status" value="1"/>
</dbReference>
<dbReference type="SUPFAM" id="SSF100895">
    <property type="entry name" value="Kazal-type serine protease inhibitors"/>
    <property type="match status" value="1"/>
</dbReference>
<evidence type="ECO:0000259" key="2">
    <source>
        <dbReference type="PROSITE" id="PS51465"/>
    </source>
</evidence>
<proteinExistence type="predicted"/>
<feature type="domain" description="Kazal-like" evidence="2">
    <location>
        <begin position="84"/>
        <end position="131"/>
    </location>
</feature>
<dbReference type="Gene3D" id="3.30.60.30">
    <property type="match status" value="1"/>
</dbReference>
<dbReference type="AlphaFoldDB" id="K0S719"/>
<dbReference type="Proteomes" id="UP000266841">
    <property type="component" value="Unassembled WGS sequence"/>
</dbReference>